<dbReference type="AlphaFoldDB" id="A0A5P8WCK6"/>
<reference evidence="1 2" key="1">
    <citation type="submission" date="2019-10" db="EMBL/GenBank/DDBJ databases">
        <title>Genomic and transcriptomic insights into the perfect genentic adaptation of a filamentous nitrogen-fixing cyanobacterium to rice fields.</title>
        <authorList>
            <person name="Chen Z."/>
        </authorList>
    </citation>
    <scope>NUCLEOTIDE SEQUENCE [LARGE SCALE GENOMIC DNA]</scope>
    <source>
        <strain evidence="1">CCNUC1</strain>
    </source>
</reference>
<name>A0A5P8WCK6_9NOSO</name>
<keyword evidence="2" id="KW-1185">Reference proteome</keyword>
<evidence type="ECO:0000313" key="1">
    <source>
        <dbReference type="EMBL" id="QFS50350.1"/>
    </source>
</evidence>
<evidence type="ECO:0000313" key="2">
    <source>
        <dbReference type="Proteomes" id="UP000326678"/>
    </source>
</evidence>
<proteinExistence type="predicted"/>
<accession>A0A5P8WCK6</accession>
<gene>
    <name evidence="1" type="ORF">GXM_07844</name>
</gene>
<organism evidence="1 2">
    <name type="scientific">Nostoc sphaeroides CCNUC1</name>
    <dbReference type="NCBI Taxonomy" id="2653204"/>
    <lineage>
        <taxon>Bacteria</taxon>
        <taxon>Bacillati</taxon>
        <taxon>Cyanobacteriota</taxon>
        <taxon>Cyanophyceae</taxon>
        <taxon>Nostocales</taxon>
        <taxon>Nostocaceae</taxon>
        <taxon>Nostoc</taxon>
    </lineage>
</organism>
<dbReference type="Proteomes" id="UP000326678">
    <property type="component" value="Chromosome Gxm2"/>
</dbReference>
<protein>
    <submittedName>
        <fullName evidence="1">Uncharacterized protein</fullName>
    </submittedName>
</protein>
<sequence length="45" mass="5119">MIVNNLIDDNLIVNNLIANNLIIDKTFILSININIYTHLLSYSTT</sequence>
<dbReference type="KEGG" id="nsh:GXM_07844"/>
<dbReference type="EMBL" id="CP045227">
    <property type="protein sequence ID" value="QFS50350.1"/>
    <property type="molecule type" value="Genomic_DNA"/>
</dbReference>